<proteinExistence type="inferred from homology"/>
<dbReference type="Ensembl" id="ENSCJAT00000145161.1">
    <property type="protein sequence ID" value="ENSCJAP00000080135.1"/>
    <property type="gene ID" value="ENSCJAG00000045979.3"/>
</dbReference>
<evidence type="ECO:0000313" key="7">
    <source>
        <dbReference type="Ensembl" id="ENSCJAP00000080135.1"/>
    </source>
</evidence>
<reference evidence="7 8" key="1">
    <citation type="submission" date="2009-03" db="EMBL/GenBank/DDBJ databases">
        <authorList>
            <person name="Warren W."/>
            <person name="Ye L."/>
            <person name="Minx P."/>
            <person name="Worley K."/>
            <person name="Gibbs R."/>
            <person name="Wilson R.K."/>
        </authorList>
    </citation>
    <scope>NUCLEOTIDE SEQUENCE [LARGE SCALE GENOMIC DNA]</scope>
</reference>
<dbReference type="Proteomes" id="UP000008225">
    <property type="component" value="Chromosome 2"/>
</dbReference>
<keyword evidence="4" id="KW-0963">Cytoplasm</keyword>
<gene>
    <name evidence="7" type="primary">CMBL</name>
</gene>
<comment type="subcellular location">
    <subcellularLocation>
        <location evidence="1">Cytoplasm</location>
        <location evidence="1">Cytosol</location>
    </subcellularLocation>
</comment>
<reference evidence="7" key="2">
    <citation type="submission" date="2025-08" db="UniProtKB">
        <authorList>
            <consortium name="Ensembl"/>
        </authorList>
    </citation>
    <scope>IDENTIFICATION</scope>
</reference>
<dbReference type="Pfam" id="PF01738">
    <property type="entry name" value="DLH"/>
    <property type="match status" value="1"/>
</dbReference>
<evidence type="ECO:0000256" key="1">
    <source>
        <dbReference type="ARBA" id="ARBA00004514"/>
    </source>
</evidence>
<dbReference type="AlphaFoldDB" id="A0A8I3ZYP4"/>
<evidence type="ECO:0000256" key="2">
    <source>
        <dbReference type="ARBA" id="ARBA00008456"/>
    </source>
</evidence>
<reference evidence="7" key="3">
    <citation type="submission" date="2025-09" db="UniProtKB">
        <authorList>
            <consortium name="Ensembl"/>
        </authorList>
    </citation>
    <scope>IDENTIFICATION</scope>
</reference>
<dbReference type="InterPro" id="IPR042946">
    <property type="entry name" value="CMBL"/>
</dbReference>
<evidence type="ECO:0000313" key="8">
    <source>
        <dbReference type="Proteomes" id="UP000008225"/>
    </source>
</evidence>
<dbReference type="GO" id="GO:0005829">
    <property type="term" value="C:cytosol"/>
    <property type="evidence" value="ECO:0007669"/>
    <property type="project" value="UniProtKB-SubCell"/>
</dbReference>
<accession>A0A8I3ZYP4</accession>
<evidence type="ECO:0000259" key="6">
    <source>
        <dbReference type="Pfam" id="PF01738"/>
    </source>
</evidence>
<evidence type="ECO:0000256" key="4">
    <source>
        <dbReference type="ARBA" id="ARBA00022490"/>
    </source>
</evidence>
<dbReference type="PANTHER" id="PTHR46812:SF1">
    <property type="entry name" value="CARBOXYMETHYLENEBUTENOLIDASE HOMOLOG"/>
    <property type="match status" value="1"/>
</dbReference>
<keyword evidence="5" id="KW-0378">Hydrolase</keyword>
<protein>
    <recommendedName>
        <fullName evidence="3">Carboxymethylenebutenolidase homolog</fullName>
    </recommendedName>
</protein>
<keyword evidence="8" id="KW-1185">Reference proteome</keyword>
<dbReference type="InterPro" id="IPR029058">
    <property type="entry name" value="AB_hydrolase_fold"/>
</dbReference>
<organism evidence="7 8">
    <name type="scientific">Callithrix jacchus</name>
    <name type="common">White-tufted-ear marmoset</name>
    <name type="synonym">Simia Jacchus</name>
    <dbReference type="NCBI Taxonomy" id="9483"/>
    <lineage>
        <taxon>Eukaryota</taxon>
        <taxon>Metazoa</taxon>
        <taxon>Chordata</taxon>
        <taxon>Craniata</taxon>
        <taxon>Vertebrata</taxon>
        <taxon>Euteleostomi</taxon>
        <taxon>Mammalia</taxon>
        <taxon>Eutheria</taxon>
        <taxon>Euarchontoglires</taxon>
        <taxon>Primates</taxon>
        <taxon>Haplorrhini</taxon>
        <taxon>Platyrrhini</taxon>
        <taxon>Cebidae</taxon>
        <taxon>Callitrichinae</taxon>
        <taxon>Callithrix</taxon>
        <taxon>Callithrix</taxon>
    </lineage>
</organism>
<dbReference type="GO" id="GO:0016787">
    <property type="term" value="F:hydrolase activity"/>
    <property type="evidence" value="ECO:0007669"/>
    <property type="project" value="UniProtKB-KW"/>
</dbReference>
<dbReference type="InterPro" id="IPR002925">
    <property type="entry name" value="Dienelactn_hydro"/>
</dbReference>
<evidence type="ECO:0000256" key="3">
    <source>
        <dbReference type="ARBA" id="ARBA00014180"/>
    </source>
</evidence>
<feature type="domain" description="Dienelactone hydrolase" evidence="6">
    <location>
        <begin position="172"/>
        <end position="290"/>
    </location>
</feature>
<sequence length="421" mass="46307">ISQKAGRLPFPGLPASFLQASRFPSSLPSAAPSLTLPLPTHFLTLEPLPPLPPFSSLFLPPPPSDHPTSSPPLTLPSLPSLLSSPLPLPPSWPSLPPLRRPLFPQGLPPPPLRPLRAPALPGGYDCEWSHWPRRDPCALGRRVHVPLAVLPGAARLLPARPPSARCSAVSGRGTRTIVPDFFVGQEPWDPSGDWSIFPEWLKTRNARKIDREIDAVLKYLKQQCHAQKIGLVGFCWGGIAVHNLMMKYSEFRAGVSVYGIVKDSEDIYNLKNPTLFIFAENDAVIPLENVSWHLFSSYLFILRRTLSVTQAGVQWHDLGSLQPLSPGFNQFSCLSFLSIWCAPPRLANFCIFSRDGVSPLETRLGSLSRSPLYKNIKKISWPGGTHLVVSAIWDSEAGRLLEHRSCEAAVSHDCATELQPG</sequence>
<dbReference type="Gene3D" id="3.40.50.1820">
    <property type="entry name" value="alpha/beta hydrolase"/>
    <property type="match status" value="1"/>
</dbReference>
<dbReference type="PANTHER" id="PTHR46812">
    <property type="entry name" value="CARBOXYMETHYLENEBUTENOLIDASE HOMOLOG"/>
    <property type="match status" value="1"/>
</dbReference>
<dbReference type="GeneTree" id="ENSGT00390000000183"/>
<evidence type="ECO:0000256" key="5">
    <source>
        <dbReference type="ARBA" id="ARBA00022801"/>
    </source>
</evidence>
<name>A0A8I3ZYP4_CALJA</name>
<comment type="similarity">
    <text evidence="2">Belongs to the dienelactone hydrolase family.</text>
</comment>
<dbReference type="SUPFAM" id="SSF53474">
    <property type="entry name" value="alpha/beta-Hydrolases"/>
    <property type="match status" value="1"/>
</dbReference>